<sequence>MKLIKKSTAWMILTVLMLLAAGCGSNGTTAPNSENSTSAPNAAPSPAVKDYGGLTLTIGIQPGPGSYSLARSKGWFEEEFDKVGVKVEWAEFQSGPPMTEAIAAGRLDFAGLGNLPVVTAQAADIGFTEIAQIIDGKSNVAIIVPKDSTLTTIEELKGKKIAVAKGSNAFNFLYRGLDKAGLKPSDLEIIQLQPNEAQPAFETGGVDAWATWDPYITTNVLTGKAKVLTDGEALGVLSPSFLIARTKLAEEHPELITSFLKVYEQARIWEEQHLDEATQTYTKQFQVDAAVIKALRERVTPINLPISSEVIAQQQETADFQLKQKTIRKSIDVSKVVDNQFIEQAIKDAANEPKS</sequence>
<accession>A0A1G7G3V1</accession>
<dbReference type="AlphaFoldDB" id="A0A1G7G3V1"/>
<dbReference type="PROSITE" id="PS51257">
    <property type="entry name" value="PROKAR_LIPOPROTEIN"/>
    <property type="match status" value="1"/>
</dbReference>
<feature type="domain" description="Solute-binding protein family 3/N-terminal" evidence="8">
    <location>
        <begin position="55"/>
        <end position="277"/>
    </location>
</feature>
<dbReference type="Pfam" id="PF09084">
    <property type="entry name" value="NMT1"/>
    <property type="match status" value="1"/>
</dbReference>
<dbReference type="PANTHER" id="PTHR30024">
    <property type="entry name" value="ALIPHATIC SULFONATES-BINDING PROTEIN-RELATED"/>
    <property type="match status" value="1"/>
</dbReference>
<evidence type="ECO:0000259" key="8">
    <source>
        <dbReference type="SMART" id="SM00062"/>
    </source>
</evidence>
<keyword evidence="3" id="KW-0813">Transport</keyword>
<evidence type="ECO:0000313" key="9">
    <source>
        <dbReference type="EMBL" id="SDE82824.1"/>
    </source>
</evidence>
<dbReference type="Proteomes" id="UP000198972">
    <property type="component" value="Unassembled WGS sequence"/>
</dbReference>
<dbReference type="Gene3D" id="3.40.190.10">
    <property type="entry name" value="Periplasmic binding protein-like II"/>
    <property type="match status" value="2"/>
</dbReference>
<dbReference type="FunFam" id="3.40.190.10:FF:000050">
    <property type="entry name" value="Sulfonate ABC transporter substrate-binding protein"/>
    <property type="match status" value="1"/>
</dbReference>
<dbReference type="GO" id="GO:0042597">
    <property type="term" value="C:periplasmic space"/>
    <property type="evidence" value="ECO:0007669"/>
    <property type="project" value="UniProtKB-SubCell"/>
</dbReference>
<proteinExistence type="inferred from homology"/>
<dbReference type="GO" id="GO:0042626">
    <property type="term" value="F:ATPase-coupled transmembrane transporter activity"/>
    <property type="evidence" value="ECO:0007669"/>
    <property type="project" value="InterPro"/>
</dbReference>
<evidence type="ECO:0000256" key="4">
    <source>
        <dbReference type="ARBA" id="ARBA00022729"/>
    </source>
</evidence>
<dbReference type="STRING" id="670482.SAMN04488542_102287"/>
<evidence type="ECO:0000256" key="5">
    <source>
        <dbReference type="ARBA" id="ARBA00055538"/>
    </source>
</evidence>
<comment type="subcellular location">
    <subcellularLocation>
        <location evidence="1">Periplasm</location>
    </subcellularLocation>
</comment>
<dbReference type="RefSeq" id="WP_091226866.1">
    <property type="nucleotide sequence ID" value="NZ_FNBG01000002.1"/>
</dbReference>
<comment type="function">
    <text evidence="5">Part of a binding-protein-dependent transport system for aliphatic sulfonates. Putative binding protein.</text>
</comment>
<evidence type="ECO:0000256" key="1">
    <source>
        <dbReference type="ARBA" id="ARBA00004418"/>
    </source>
</evidence>
<evidence type="ECO:0000256" key="7">
    <source>
        <dbReference type="SAM" id="SignalP"/>
    </source>
</evidence>
<dbReference type="InterPro" id="IPR010067">
    <property type="entry name" value="ABC_SsuA_sub-bd"/>
</dbReference>
<evidence type="ECO:0000256" key="2">
    <source>
        <dbReference type="ARBA" id="ARBA00010742"/>
    </source>
</evidence>
<dbReference type="OrthoDB" id="286202at2"/>
<dbReference type="InterPro" id="IPR001638">
    <property type="entry name" value="Solute-binding_3/MltF_N"/>
</dbReference>
<dbReference type="GO" id="GO:0016020">
    <property type="term" value="C:membrane"/>
    <property type="evidence" value="ECO:0007669"/>
    <property type="project" value="InterPro"/>
</dbReference>
<keyword evidence="10" id="KW-1185">Reference proteome</keyword>
<keyword evidence="4 7" id="KW-0732">Signal</keyword>
<name>A0A1G7G3V1_9BACL</name>
<dbReference type="NCBIfam" id="TIGR01728">
    <property type="entry name" value="SsuA_fam"/>
    <property type="match status" value="1"/>
</dbReference>
<feature type="signal peptide" evidence="7">
    <location>
        <begin position="1"/>
        <end position="20"/>
    </location>
</feature>
<organism evidence="9 10">
    <name type="scientific">Fontibacillus panacisegetis</name>
    <dbReference type="NCBI Taxonomy" id="670482"/>
    <lineage>
        <taxon>Bacteria</taxon>
        <taxon>Bacillati</taxon>
        <taxon>Bacillota</taxon>
        <taxon>Bacilli</taxon>
        <taxon>Bacillales</taxon>
        <taxon>Paenibacillaceae</taxon>
        <taxon>Fontibacillus</taxon>
    </lineage>
</organism>
<evidence type="ECO:0000313" key="10">
    <source>
        <dbReference type="Proteomes" id="UP000198972"/>
    </source>
</evidence>
<dbReference type="SMART" id="SM00062">
    <property type="entry name" value="PBPb"/>
    <property type="match status" value="1"/>
</dbReference>
<evidence type="ECO:0000256" key="3">
    <source>
        <dbReference type="ARBA" id="ARBA00022448"/>
    </source>
</evidence>
<evidence type="ECO:0000256" key="6">
    <source>
        <dbReference type="ARBA" id="ARBA00070228"/>
    </source>
</evidence>
<feature type="chain" id="PRO_5039254472" description="Putative aliphatic sulfonates-binding protein" evidence="7">
    <location>
        <begin position="21"/>
        <end position="355"/>
    </location>
</feature>
<comment type="similarity">
    <text evidence="2">Belongs to the bacterial solute-binding protein SsuA/TauA family.</text>
</comment>
<reference evidence="9 10" key="1">
    <citation type="submission" date="2016-10" db="EMBL/GenBank/DDBJ databases">
        <authorList>
            <person name="de Groot N.N."/>
        </authorList>
    </citation>
    <scope>NUCLEOTIDE SEQUENCE [LARGE SCALE GENOMIC DNA]</scope>
    <source>
        <strain evidence="9 10">DSM 28129</strain>
    </source>
</reference>
<protein>
    <recommendedName>
        <fullName evidence="6">Putative aliphatic sulfonates-binding protein</fullName>
    </recommendedName>
</protein>
<dbReference type="PANTHER" id="PTHR30024:SF42">
    <property type="entry name" value="ALIPHATIC SULFONATES-BINDING PROTEIN-RELATED"/>
    <property type="match status" value="1"/>
</dbReference>
<dbReference type="EMBL" id="FNBG01000002">
    <property type="protein sequence ID" value="SDE82824.1"/>
    <property type="molecule type" value="Genomic_DNA"/>
</dbReference>
<dbReference type="InterPro" id="IPR015168">
    <property type="entry name" value="SsuA/THI5"/>
</dbReference>
<gene>
    <name evidence="9" type="ORF">SAMN04488542_102287</name>
</gene>
<dbReference type="SUPFAM" id="SSF53850">
    <property type="entry name" value="Periplasmic binding protein-like II"/>
    <property type="match status" value="1"/>
</dbReference>